<dbReference type="InterPro" id="IPR008978">
    <property type="entry name" value="HSP20-like_chaperone"/>
</dbReference>
<feature type="binding site" evidence="2">
    <location>
        <position position="114"/>
    </location>
    <ligand>
        <name>Zn(2+)</name>
        <dbReference type="ChEBI" id="CHEBI:29105"/>
        <label>1</label>
    </ligand>
</feature>
<feature type="binding site" evidence="2">
    <location>
        <position position="107"/>
    </location>
    <ligand>
        <name>Zn(2+)</name>
        <dbReference type="ChEBI" id="CHEBI:29105"/>
        <label>2</label>
    </ligand>
</feature>
<organism evidence="6 7">
    <name type="scientific">Ladona fulva</name>
    <name type="common">Scarce chaser dragonfly</name>
    <name type="synonym">Libellula fulva</name>
    <dbReference type="NCBI Taxonomy" id="123851"/>
    <lineage>
        <taxon>Eukaryota</taxon>
        <taxon>Metazoa</taxon>
        <taxon>Ecdysozoa</taxon>
        <taxon>Arthropoda</taxon>
        <taxon>Hexapoda</taxon>
        <taxon>Insecta</taxon>
        <taxon>Pterygota</taxon>
        <taxon>Palaeoptera</taxon>
        <taxon>Odonata</taxon>
        <taxon>Epiprocta</taxon>
        <taxon>Anisoptera</taxon>
        <taxon>Libelluloidea</taxon>
        <taxon>Libellulidae</taxon>
        <taxon>Ladona</taxon>
    </lineage>
</organism>
<dbReference type="AlphaFoldDB" id="A0A8K0P3W8"/>
<name>A0A8K0P3W8_LADFU</name>
<evidence type="ECO:0000256" key="3">
    <source>
        <dbReference type="PROSITE-ProRule" id="PRU00285"/>
    </source>
</evidence>
<dbReference type="SUPFAM" id="SSF49764">
    <property type="entry name" value="HSP20-like chaperones"/>
    <property type="match status" value="1"/>
</dbReference>
<dbReference type="Proteomes" id="UP000792457">
    <property type="component" value="Unassembled WGS sequence"/>
</dbReference>
<dbReference type="GO" id="GO:0005634">
    <property type="term" value="C:nucleus"/>
    <property type="evidence" value="ECO:0007669"/>
    <property type="project" value="TreeGrafter"/>
</dbReference>
<feature type="domain" description="SHSP" evidence="5">
    <location>
        <begin position="60"/>
        <end position="168"/>
    </location>
</feature>
<evidence type="ECO:0000256" key="1">
    <source>
        <dbReference type="PIRNR" id="PIRNR036514"/>
    </source>
</evidence>
<comment type="similarity">
    <text evidence="1 3 4">Belongs to the small heat shock protein (HSP20) family.</text>
</comment>
<dbReference type="GO" id="GO:0042026">
    <property type="term" value="P:protein refolding"/>
    <property type="evidence" value="ECO:0007669"/>
    <property type="project" value="TreeGrafter"/>
</dbReference>
<dbReference type="CDD" id="cd06526">
    <property type="entry name" value="metazoan_ACD"/>
    <property type="match status" value="1"/>
</dbReference>
<comment type="caution">
    <text evidence="6">The sequence shown here is derived from an EMBL/GenBank/DDBJ whole genome shotgun (WGS) entry which is preliminary data.</text>
</comment>
<dbReference type="InterPro" id="IPR055269">
    <property type="entry name" value="Alpha-crystallin/HSP_16"/>
</dbReference>
<accession>A0A8K0P3W8</accession>
<evidence type="ECO:0000256" key="2">
    <source>
        <dbReference type="PIRSR" id="PIRSR036514-1"/>
    </source>
</evidence>
<evidence type="ECO:0000313" key="6">
    <source>
        <dbReference type="EMBL" id="KAG8232746.1"/>
    </source>
</evidence>
<dbReference type="Pfam" id="PF00011">
    <property type="entry name" value="HSP20"/>
    <property type="match status" value="1"/>
</dbReference>
<dbReference type="InterPro" id="IPR002068">
    <property type="entry name" value="A-crystallin/Hsp20_dom"/>
</dbReference>
<dbReference type="PRINTS" id="PR00299">
    <property type="entry name" value="ACRYSTALLIN"/>
</dbReference>
<dbReference type="PANTHER" id="PTHR45640">
    <property type="entry name" value="HEAT SHOCK PROTEIN HSP-12.2-RELATED"/>
    <property type="match status" value="1"/>
</dbReference>
<reference evidence="6" key="1">
    <citation type="submission" date="2013-04" db="EMBL/GenBank/DDBJ databases">
        <authorList>
            <person name="Qu J."/>
            <person name="Murali S.C."/>
            <person name="Bandaranaike D."/>
            <person name="Bellair M."/>
            <person name="Blankenburg K."/>
            <person name="Chao H."/>
            <person name="Dinh H."/>
            <person name="Doddapaneni H."/>
            <person name="Downs B."/>
            <person name="Dugan-Rocha S."/>
            <person name="Elkadiri S."/>
            <person name="Gnanaolivu R.D."/>
            <person name="Hernandez B."/>
            <person name="Javaid M."/>
            <person name="Jayaseelan J.C."/>
            <person name="Lee S."/>
            <person name="Li M."/>
            <person name="Ming W."/>
            <person name="Munidasa M."/>
            <person name="Muniz J."/>
            <person name="Nguyen L."/>
            <person name="Ongeri F."/>
            <person name="Osuji N."/>
            <person name="Pu L.-L."/>
            <person name="Puazo M."/>
            <person name="Qu C."/>
            <person name="Quiroz J."/>
            <person name="Raj R."/>
            <person name="Weissenberger G."/>
            <person name="Xin Y."/>
            <person name="Zou X."/>
            <person name="Han Y."/>
            <person name="Richards S."/>
            <person name="Worley K."/>
            <person name="Muzny D."/>
            <person name="Gibbs R."/>
        </authorList>
    </citation>
    <scope>NUCLEOTIDE SEQUENCE</scope>
    <source>
        <strain evidence="6">Sampled in the wild</strain>
    </source>
</reference>
<dbReference type="GO" id="GO:0009408">
    <property type="term" value="P:response to heat"/>
    <property type="evidence" value="ECO:0007669"/>
    <property type="project" value="UniProtKB-ARBA"/>
</dbReference>
<dbReference type="PANTHER" id="PTHR45640:SF26">
    <property type="entry name" value="RE23625P"/>
    <property type="match status" value="1"/>
</dbReference>
<keyword evidence="2" id="KW-0479">Metal-binding</keyword>
<dbReference type="GO" id="GO:0046872">
    <property type="term" value="F:metal ion binding"/>
    <property type="evidence" value="ECO:0007669"/>
    <property type="project" value="UniProtKB-KW"/>
</dbReference>
<reference evidence="6" key="2">
    <citation type="submission" date="2017-10" db="EMBL/GenBank/DDBJ databases">
        <title>Ladona fulva Genome sequencing and assembly.</title>
        <authorList>
            <person name="Murali S."/>
            <person name="Richards S."/>
            <person name="Bandaranaike D."/>
            <person name="Bellair M."/>
            <person name="Blankenburg K."/>
            <person name="Chao H."/>
            <person name="Dinh H."/>
            <person name="Doddapaneni H."/>
            <person name="Dugan-Rocha S."/>
            <person name="Elkadiri S."/>
            <person name="Gnanaolivu R."/>
            <person name="Hernandez B."/>
            <person name="Skinner E."/>
            <person name="Javaid M."/>
            <person name="Lee S."/>
            <person name="Li M."/>
            <person name="Ming W."/>
            <person name="Munidasa M."/>
            <person name="Muniz J."/>
            <person name="Nguyen L."/>
            <person name="Hughes D."/>
            <person name="Osuji N."/>
            <person name="Pu L.-L."/>
            <person name="Puazo M."/>
            <person name="Qu C."/>
            <person name="Quiroz J."/>
            <person name="Raj R."/>
            <person name="Weissenberger G."/>
            <person name="Xin Y."/>
            <person name="Zou X."/>
            <person name="Han Y."/>
            <person name="Worley K."/>
            <person name="Muzny D."/>
            <person name="Gibbs R."/>
        </authorList>
    </citation>
    <scope>NUCLEOTIDE SEQUENCE</scope>
    <source>
        <strain evidence="6">Sampled in the wild</strain>
    </source>
</reference>
<protein>
    <recommendedName>
        <fullName evidence="5">SHSP domain-containing protein</fullName>
    </recommendedName>
</protein>
<evidence type="ECO:0000313" key="7">
    <source>
        <dbReference type="Proteomes" id="UP000792457"/>
    </source>
</evidence>
<sequence>MSLFQYLRSTPWDGFRSLPVMYDQDFGHVIDTSNYTAPPTPVPHHPIAHYPMGYYRPWSHLPVEKSGKSEIHNDKEGFHVVIDVQHFTPDEITVKNVDNHLVIEGKHEEKKDEHGFISRHFLRRYKLPKDVQPEAITSKLSSDGVLCILAPKAPVVEGNVRTIPIQTTGAPAVHALKPISNSAAVVTKEP</sequence>
<feature type="binding site" evidence="2">
    <location>
        <position position="109"/>
    </location>
    <ligand>
        <name>Zn(2+)</name>
        <dbReference type="ChEBI" id="CHEBI:29105"/>
        <label>1</label>
    </ligand>
</feature>
<proteinExistence type="inferred from homology"/>
<keyword evidence="7" id="KW-1185">Reference proteome</keyword>
<evidence type="ECO:0000259" key="5">
    <source>
        <dbReference type="PROSITE" id="PS01031"/>
    </source>
</evidence>
<keyword evidence="2" id="KW-0862">Zinc</keyword>
<dbReference type="OrthoDB" id="1431247at2759"/>
<dbReference type="PROSITE" id="PS01031">
    <property type="entry name" value="SHSP"/>
    <property type="match status" value="1"/>
</dbReference>
<dbReference type="Gene3D" id="2.60.40.790">
    <property type="match status" value="1"/>
</dbReference>
<evidence type="ECO:0000256" key="4">
    <source>
        <dbReference type="RuleBase" id="RU003616"/>
    </source>
</evidence>
<gene>
    <name evidence="6" type="ORF">J437_LFUL012991</name>
</gene>
<dbReference type="PIRSF" id="PIRSF036514">
    <property type="entry name" value="Sm_HSP_B1"/>
    <property type="match status" value="1"/>
</dbReference>
<dbReference type="GO" id="GO:0005737">
    <property type="term" value="C:cytoplasm"/>
    <property type="evidence" value="ECO:0007669"/>
    <property type="project" value="TreeGrafter"/>
</dbReference>
<dbReference type="InterPro" id="IPR001436">
    <property type="entry name" value="Alpha-crystallin/sHSP_animal"/>
</dbReference>
<dbReference type="GO" id="GO:0051082">
    <property type="term" value="F:unfolded protein binding"/>
    <property type="evidence" value="ECO:0007669"/>
    <property type="project" value="TreeGrafter"/>
</dbReference>
<dbReference type="EMBL" id="KZ308648">
    <property type="protein sequence ID" value="KAG8232746.1"/>
    <property type="molecule type" value="Genomic_DNA"/>
</dbReference>